<evidence type="ECO:0000313" key="4">
    <source>
        <dbReference type="Proteomes" id="UP000647980"/>
    </source>
</evidence>
<accession>A0ABR9XZN5</accession>
<dbReference type="Gene3D" id="1.10.10.2840">
    <property type="entry name" value="PucR C-terminal helix-turn-helix domain"/>
    <property type="match status" value="1"/>
</dbReference>
<evidence type="ECO:0000259" key="2">
    <source>
        <dbReference type="Pfam" id="PF13556"/>
    </source>
</evidence>
<dbReference type="EMBL" id="JADGLW010000007">
    <property type="protein sequence ID" value="MBF0754450.1"/>
    <property type="molecule type" value="Genomic_DNA"/>
</dbReference>
<dbReference type="Pfam" id="PF07905">
    <property type="entry name" value="PucR"/>
    <property type="match status" value="1"/>
</dbReference>
<reference evidence="3 4" key="1">
    <citation type="submission" date="2020-10" db="EMBL/GenBank/DDBJ databases">
        <title>Mouse Oral microbiota.</title>
        <authorList>
            <person name="Joseph S."/>
            <person name="Aduse-Opoku J."/>
        </authorList>
    </citation>
    <scope>NUCLEOTIDE SEQUENCE [LARGE SCALE GENOMIC DNA]</scope>
    <source>
        <strain evidence="3 4">19428wE5_W307</strain>
    </source>
</reference>
<dbReference type="PANTHER" id="PTHR33744">
    <property type="entry name" value="CARBOHYDRATE DIACID REGULATOR"/>
    <property type="match status" value="1"/>
</dbReference>
<organism evidence="3 4">
    <name type="scientific">Jeotgalicoccus nanhaiensis</name>
    <dbReference type="NCBI Taxonomy" id="568603"/>
    <lineage>
        <taxon>Bacteria</taxon>
        <taxon>Bacillati</taxon>
        <taxon>Bacillota</taxon>
        <taxon>Bacilli</taxon>
        <taxon>Bacillales</taxon>
        <taxon>Staphylococcaceae</taxon>
        <taxon>Jeotgalicoccus</taxon>
    </lineage>
</organism>
<dbReference type="InterPro" id="IPR042070">
    <property type="entry name" value="PucR_C-HTH_sf"/>
</dbReference>
<dbReference type="InterPro" id="IPR012914">
    <property type="entry name" value="PucR_dom"/>
</dbReference>
<dbReference type="PANTHER" id="PTHR33744:SF1">
    <property type="entry name" value="DNA-BINDING TRANSCRIPTIONAL ACTIVATOR ADER"/>
    <property type="match status" value="1"/>
</dbReference>
<feature type="domain" description="PucR C-terminal helix-turn-helix" evidence="2">
    <location>
        <begin position="455"/>
        <end position="512"/>
    </location>
</feature>
<dbReference type="InterPro" id="IPR025736">
    <property type="entry name" value="PucR_C-HTH_dom"/>
</dbReference>
<evidence type="ECO:0000313" key="3">
    <source>
        <dbReference type="EMBL" id="MBF0754450.1"/>
    </source>
</evidence>
<dbReference type="RefSeq" id="WP_135098826.1">
    <property type="nucleotide sequence ID" value="NZ_JADGLW010000007.1"/>
</dbReference>
<protein>
    <submittedName>
        <fullName evidence="3">Helix-turn-helix domain-containing protein</fullName>
    </submittedName>
</protein>
<name>A0ABR9XZN5_9STAP</name>
<feature type="domain" description="Purine catabolism PurC-like" evidence="1">
    <location>
        <begin position="16"/>
        <end position="117"/>
    </location>
</feature>
<dbReference type="Pfam" id="PF13556">
    <property type="entry name" value="HTH_30"/>
    <property type="match status" value="1"/>
</dbReference>
<sequence>MIEISKMSGEFEKLGIELITGKDNIESKVSYITILELPEKNYNFKPQGLVLSTFQSFKSLNDICEQISWLKKLGILAIGFHKAHYKEVPKAVIKHCKELNMPLFSIPVNIPYHKILDIFNQLENEQLNLRSYEIYKLNDKILESVFMGKDSGYIINLIGNYIKENIILLDPYMKVKAVWKDPAHSQEYMDYLTSRLTSKYKEKLLQSRFLKRDLQLAIADKNITLNVTPITSNISKKSFIGYLIFSKEILTNLYNDEVIKMGIKAISMMGSKRSISENHLKLKDIKKFETLIENESNNLKENDFYIPVSKISYCIRVQFLNDEVLNESFNTISTVFMEKSSNVLTWIYNDTQIAYLEEQDDVNEFLEVLSMYNAHAIGLSAKLENISLADISKMNTQARTAMLSAKDNGKLMASWNDIGIEKVAYNIEELPLLKSLDNELLLPIIEYDLKKDGDLLKTLNSCLTHFFNVKAIAEELFIHPNTVRYRLRQINELLNMDINKSSNFALLVLAVKLYEKNN</sequence>
<comment type="caution">
    <text evidence="3">The sequence shown here is derived from an EMBL/GenBank/DDBJ whole genome shotgun (WGS) entry which is preliminary data.</text>
</comment>
<gene>
    <name evidence="3" type="ORF">IR135_09270</name>
</gene>
<keyword evidence="4" id="KW-1185">Reference proteome</keyword>
<proteinExistence type="predicted"/>
<dbReference type="Proteomes" id="UP000647980">
    <property type="component" value="Unassembled WGS sequence"/>
</dbReference>
<evidence type="ECO:0000259" key="1">
    <source>
        <dbReference type="Pfam" id="PF07905"/>
    </source>
</evidence>
<dbReference type="InterPro" id="IPR051448">
    <property type="entry name" value="CdaR-like_regulators"/>
</dbReference>